<dbReference type="GO" id="GO:0005634">
    <property type="term" value="C:nucleus"/>
    <property type="evidence" value="ECO:0007669"/>
    <property type="project" value="TreeGrafter"/>
</dbReference>
<dbReference type="InterPro" id="IPR000719">
    <property type="entry name" value="Prot_kinase_dom"/>
</dbReference>
<feature type="region of interest" description="Disordered" evidence="3">
    <location>
        <begin position="368"/>
        <end position="389"/>
    </location>
</feature>
<dbReference type="Pfam" id="PF00069">
    <property type="entry name" value="Pkinase"/>
    <property type="match status" value="1"/>
</dbReference>
<evidence type="ECO:0000256" key="2">
    <source>
        <dbReference type="ARBA" id="ARBA00022840"/>
    </source>
</evidence>
<protein>
    <submittedName>
        <fullName evidence="6">Negative regulator of the PHO system</fullName>
    </submittedName>
</protein>
<dbReference type="GO" id="GO:0005524">
    <property type="term" value="F:ATP binding"/>
    <property type="evidence" value="ECO:0007669"/>
    <property type="project" value="UniProtKB-KW"/>
</dbReference>
<evidence type="ECO:0000256" key="4">
    <source>
        <dbReference type="SAM" id="Phobius"/>
    </source>
</evidence>
<proteinExistence type="predicted"/>
<dbReference type="GO" id="GO:0004674">
    <property type="term" value="F:protein serine/threonine kinase activity"/>
    <property type="evidence" value="ECO:0007669"/>
    <property type="project" value="TreeGrafter"/>
</dbReference>
<dbReference type="PROSITE" id="PS50011">
    <property type="entry name" value="PROTEIN_KINASE_DOM"/>
    <property type="match status" value="1"/>
</dbReference>
<evidence type="ECO:0000256" key="3">
    <source>
        <dbReference type="SAM" id="MobiDB-lite"/>
    </source>
</evidence>
<dbReference type="SMART" id="SM00220">
    <property type="entry name" value="S_TKc"/>
    <property type="match status" value="1"/>
</dbReference>
<dbReference type="Gene3D" id="1.10.510.10">
    <property type="entry name" value="Transferase(Phosphotransferase) domain 1"/>
    <property type="match status" value="1"/>
</dbReference>
<keyword evidence="2" id="KW-0067">ATP-binding</keyword>
<dbReference type="EMBL" id="JAAAJB010000071">
    <property type="protein sequence ID" value="KAG0267684.1"/>
    <property type="molecule type" value="Genomic_DNA"/>
</dbReference>
<dbReference type="InterPro" id="IPR011009">
    <property type="entry name" value="Kinase-like_dom_sf"/>
</dbReference>
<sequence>MAATVPKVGYPCLAKGPNDKAFLVGIPLESSTRSAALNTTVYSLQSYTMDRATVDFSNSTKSSFQPNQFTNAQPADTEAKILNNSRMVCAADSAGTFAFIFGDKVFFDNPGAGTRTVVSGWNETFSVASIPQVLWANGPGQFEWLGVVNSQWTKVNLSPQGISSATFPNIDIPTTSSVYSIVRQGSTSTAPSGVSQFVVVSQDPTVKDRTLNVAARFTLASANNSATPSTALSFPSEDLRYFNFYAASSSSDGDAQYYFLTVFPQNTTENPLTTTLSLKNQEQAFYKNSTRLVQAGQVPAIFDHAASMLLGADSSNSNFLVYGGKTLTGGPDQTNWDFGMATVFTEWIRPQENGYLILAPGSLENPSNQGSFSIYRPPHPGQPADADSSGSLSTGAIVGIVIGAIALLVFAILFVFLHRRGQRINKKAKEQEGLGMAVRDMHAKEAAGGAGGAGSRGSASVAGGLYPPGGRFGSQRSLVGSEAAMSEATTAQQQQRPVENLTLRVPIVRYDGKDVAQSVPNAPVGAVILSQYRLGQTALSSRMVVIQLGENVDTAESVTLKWVRDELIWQREAAMLNHIVNPAKVVGLHHTLIIPAALEWRHVLVLDAHETTLDFFMSTQPGRRLPRSDQREIAKALFGGLVWCHEKDVVHLSISTSSLVRNEEDRWVLWSFGGSRFLNEVVGPRQGHHIGFEDGSIDRNLAPELLRARTQRRLDETLSATSMDAWAAGCVLFEILTGQPLFRTVEAAEQASMGLFNAWRDRLAEVHDPEERRVCEGLLVLDPAYRMDLSSAEAIFV</sequence>
<dbReference type="InterPro" id="IPR050108">
    <property type="entry name" value="CDK"/>
</dbReference>
<feature type="domain" description="Protein kinase" evidence="5">
    <location>
        <begin position="513"/>
        <end position="797"/>
    </location>
</feature>
<dbReference type="AlphaFoldDB" id="A0A9P6UAH4"/>
<keyword evidence="4" id="KW-1133">Transmembrane helix</keyword>
<dbReference type="CDD" id="cd12087">
    <property type="entry name" value="TM_EGFR-like"/>
    <property type="match status" value="1"/>
</dbReference>
<evidence type="ECO:0000256" key="1">
    <source>
        <dbReference type="ARBA" id="ARBA00022741"/>
    </source>
</evidence>
<gene>
    <name evidence="6" type="primary">PHO85_2</name>
    <name evidence="6" type="ORF">DFQ27_008465</name>
</gene>
<dbReference type="Proteomes" id="UP000807716">
    <property type="component" value="Unassembled WGS sequence"/>
</dbReference>
<reference evidence="6" key="1">
    <citation type="journal article" date="2020" name="Fungal Divers.">
        <title>Resolving the Mortierellaceae phylogeny through synthesis of multi-gene phylogenetics and phylogenomics.</title>
        <authorList>
            <person name="Vandepol N."/>
            <person name="Liber J."/>
            <person name="Desiro A."/>
            <person name="Na H."/>
            <person name="Kennedy M."/>
            <person name="Barry K."/>
            <person name="Grigoriev I.V."/>
            <person name="Miller A.N."/>
            <person name="O'Donnell K."/>
            <person name="Stajich J.E."/>
            <person name="Bonito G."/>
        </authorList>
    </citation>
    <scope>NUCLEOTIDE SEQUENCE</scope>
    <source>
        <strain evidence="6">BC1065</strain>
    </source>
</reference>
<evidence type="ECO:0000313" key="7">
    <source>
        <dbReference type="Proteomes" id="UP000807716"/>
    </source>
</evidence>
<dbReference type="PANTHER" id="PTHR24056">
    <property type="entry name" value="CELL DIVISION PROTEIN KINASE"/>
    <property type="match status" value="1"/>
</dbReference>
<accession>A0A9P6UAH4</accession>
<name>A0A9P6UAH4_9FUNG</name>
<keyword evidence="1" id="KW-0547">Nucleotide-binding</keyword>
<keyword evidence="7" id="KW-1185">Reference proteome</keyword>
<feature type="transmembrane region" description="Helical" evidence="4">
    <location>
        <begin position="396"/>
        <end position="417"/>
    </location>
</feature>
<evidence type="ECO:0000259" key="5">
    <source>
        <dbReference type="PROSITE" id="PS50011"/>
    </source>
</evidence>
<keyword evidence="4" id="KW-0472">Membrane</keyword>
<organism evidence="6 7">
    <name type="scientific">Actinomortierella ambigua</name>
    <dbReference type="NCBI Taxonomy" id="1343610"/>
    <lineage>
        <taxon>Eukaryota</taxon>
        <taxon>Fungi</taxon>
        <taxon>Fungi incertae sedis</taxon>
        <taxon>Mucoromycota</taxon>
        <taxon>Mortierellomycotina</taxon>
        <taxon>Mortierellomycetes</taxon>
        <taxon>Mortierellales</taxon>
        <taxon>Mortierellaceae</taxon>
        <taxon>Actinomortierella</taxon>
    </lineage>
</organism>
<dbReference type="SUPFAM" id="SSF56112">
    <property type="entry name" value="Protein kinase-like (PK-like)"/>
    <property type="match status" value="1"/>
</dbReference>
<keyword evidence="4" id="KW-0812">Transmembrane</keyword>
<comment type="caution">
    <text evidence="6">The sequence shown here is derived from an EMBL/GenBank/DDBJ whole genome shotgun (WGS) entry which is preliminary data.</text>
</comment>
<dbReference type="OrthoDB" id="1668230at2759"/>
<evidence type="ECO:0000313" key="6">
    <source>
        <dbReference type="EMBL" id="KAG0267684.1"/>
    </source>
</evidence>